<dbReference type="Pfam" id="PF07883">
    <property type="entry name" value="Cupin_2"/>
    <property type="match status" value="1"/>
</dbReference>
<dbReference type="InterPro" id="IPR011051">
    <property type="entry name" value="RmlC_Cupin_sf"/>
</dbReference>
<organism evidence="3 4">
    <name type="scientific">Neomoorella stamsii</name>
    <dbReference type="NCBI Taxonomy" id="1266720"/>
    <lineage>
        <taxon>Bacteria</taxon>
        <taxon>Bacillati</taxon>
        <taxon>Bacillota</taxon>
        <taxon>Clostridia</taxon>
        <taxon>Neomoorellales</taxon>
        <taxon>Neomoorellaceae</taxon>
        <taxon>Neomoorella</taxon>
    </lineage>
</organism>
<dbReference type="SUPFAM" id="SSF51182">
    <property type="entry name" value="RmlC-like cupins"/>
    <property type="match status" value="1"/>
</dbReference>
<feature type="domain" description="Cupin type-2" evidence="2">
    <location>
        <begin position="46"/>
        <end position="112"/>
    </location>
</feature>
<dbReference type="AlphaFoldDB" id="A0A9X7J4H1"/>
<evidence type="ECO:0000259" key="2">
    <source>
        <dbReference type="Pfam" id="PF07883"/>
    </source>
</evidence>
<dbReference type="EMBL" id="PVXL01000040">
    <property type="protein sequence ID" value="PRR73519.1"/>
    <property type="molecule type" value="Genomic_DNA"/>
</dbReference>
<evidence type="ECO:0000313" key="4">
    <source>
        <dbReference type="Proteomes" id="UP000239430"/>
    </source>
</evidence>
<comment type="caution">
    <text evidence="3">The sequence shown here is derived from an EMBL/GenBank/DDBJ whole genome shotgun (WGS) entry which is preliminary data.</text>
</comment>
<sequence>MIRRAQEMKEEIITGLRGGKGNVAMVHILEESKNEFNGKGRLFARLTLKPGASIGWHQHSGDSEAYYILSGQGIVNDNGTESIIKAGDMVLTKNGEYHSIINNGEEDLVFIALILFA</sequence>
<accession>A0A9X7J4H1</accession>
<gene>
    <name evidence="3" type="ORF">MOST_13670</name>
</gene>
<dbReference type="PANTHER" id="PTHR35848:SF6">
    <property type="entry name" value="CUPIN TYPE-2 DOMAIN-CONTAINING PROTEIN"/>
    <property type="match status" value="1"/>
</dbReference>
<dbReference type="CDD" id="cd02221">
    <property type="entry name" value="cupin_TM1287-like"/>
    <property type="match status" value="1"/>
</dbReference>
<dbReference type="PANTHER" id="PTHR35848">
    <property type="entry name" value="OXALATE-BINDING PROTEIN"/>
    <property type="match status" value="1"/>
</dbReference>
<evidence type="ECO:0000313" key="3">
    <source>
        <dbReference type="EMBL" id="PRR73519.1"/>
    </source>
</evidence>
<dbReference type="InterPro" id="IPR051610">
    <property type="entry name" value="GPI/OXD"/>
</dbReference>
<dbReference type="GO" id="GO:0046872">
    <property type="term" value="F:metal ion binding"/>
    <property type="evidence" value="ECO:0007669"/>
    <property type="project" value="UniProtKB-KW"/>
</dbReference>
<keyword evidence="1" id="KW-0479">Metal-binding</keyword>
<evidence type="ECO:0000256" key="1">
    <source>
        <dbReference type="ARBA" id="ARBA00022723"/>
    </source>
</evidence>
<protein>
    <submittedName>
        <fullName evidence="3">Cupin domain protein</fullName>
    </submittedName>
</protein>
<reference evidence="3 4" key="1">
    <citation type="submission" date="2018-03" db="EMBL/GenBank/DDBJ databases">
        <title>Genome sequence of Moorella stamsii DSM 26217.</title>
        <authorList>
            <person name="Poehlein A."/>
            <person name="Daniel R."/>
        </authorList>
    </citation>
    <scope>NUCLEOTIDE SEQUENCE [LARGE SCALE GENOMIC DNA]</scope>
    <source>
        <strain evidence="4">DSM 26217</strain>
    </source>
</reference>
<dbReference type="Gene3D" id="2.60.120.10">
    <property type="entry name" value="Jelly Rolls"/>
    <property type="match status" value="1"/>
</dbReference>
<dbReference type="Proteomes" id="UP000239430">
    <property type="component" value="Unassembled WGS sequence"/>
</dbReference>
<dbReference type="InterPro" id="IPR013096">
    <property type="entry name" value="Cupin_2"/>
</dbReference>
<dbReference type="RefSeq" id="WP_054938141.1">
    <property type="nucleotide sequence ID" value="NZ_PVXL01000040.1"/>
</dbReference>
<dbReference type="InterPro" id="IPR014710">
    <property type="entry name" value="RmlC-like_jellyroll"/>
</dbReference>
<name>A0A9X7J4H1_9FIRM</name>
<keyword evidence="4" id="KW-1185">Reference proteome</keyword>
<proteinExistence type="predicted"/>